<protein>
    <submittedName>
        <fullName evidence="1">Uncharacterized protein</fullName>
    </submittedName>
</protein>
<dbReference type="EMBL" id="FQXJ01000006">
    <property type="protein sequence ID" value="SHH98212.1"/>
    <property type="molecule type" value="Genomic_DNA"/>
</dbReference>
<gene>
    <name evidence="1" type="ORF">SAMN02746098_01971</name>
</gene>
<evidence type="ECO:0000313" key="2">
    <source>
        <dbReference type="Proteomes" id="UP000183954"/>
    </source>
</evidence>
<dbReference type="RefSeq" id="WP_073029562.1">
    <property type="nucleotide sequence ID" value="NZ_FQXJ01000006.1"/>
</dbReference>
<dbReference type="Proteomes" id="UP000183954">
    <property type="component" value="Unassembled WGS sequence"/>
</dbReference>
<evidence type="ECO:0000313" key="1">
    <source>
        <dbReference type="EMBL" id="SHH98212.1"/>
    </source>
</evidence>
<proteinExistence type="predicted"/>
<sequence>MSYQIDGAIVKEQDITFAIVVVKPHIIKSSVETQAARDAYRHIFPGMPIILMGENAEGKPAYYGRKDIVKFLAKVDPHRIPWKRYIIT</sequence>
<dbReference type="AlphaFoldDB" id="A0A1M5XEX9"/>
<dbReference type="STRING" id="1121420.SAMN02746098_01971"/>
<dbReference type="OrthoDB" id="960855at2"/>
<name>A0A1M5XEX9_9FIRM</name>
<keyword evidence="2" id="KW-1185">Reference proteome</keyword>
<accession>A0A1M5XEX9</accession>
<reference evidence="2" key="1">
    <citation type="submission" date="2016-11" db="EMBL/GenBank/DDBJ databases">
        <authorList>
            <person name="Varghese N."/>
            <person name="Submissions S."/>
        </authorList>
    </citation>
    <scope>NUCLEOTIDE SEQUENCE [LARGE SCALE GENOMIC DNA]</scope>
    <source>
        <strain evidence="2">DSM 15449</strain>
    </source>
</reference>
<organism evidence="1 2">
    <name type="scientific">Desulfosporosinus lacus DSM 15449</name>
    <dbReference type="NCBI Taxonomy" id="1121420"/>
    <lineage>
        <taxon>Bacteria</taxon>
        <taxon>Bacillati</taxon>
        <taxon>Bacillota</taxon>
        <taxon>Clostridia</taxon>
        <taxon>Eubacteriales</taxon>
        <taxon>Desulfitobacteriaceae</taxon>
        <taxon>Desulfosporosinus</taxon>
    </lineage>
</organism>